<dbReference type="CDD" id="cd00852">
    <property type="entry name" value="NifB"/>
    <property type="match status" value="1"/>
</dbReference>
<gene>
    <name evidence="2" type="ORF">B1A_13938</name>
</gene>
<sequence>MLGEDRSKEFSGDEALLAPEAYDADARRALHQEIERGREELRAQRESLRIDLGTGHRPNSTVLVAVATKGNGLVNQHFGQAKEFWIYEAGERWARFIQTRSVDRYCFGPETCNDDSSPLDRSISLLGDCAAVICSKIGEEPRRALALAGIEAIEAYDLIEKTVAEVGEAITSTNGDRAAV</sequence>
<dbReference type="Gene3D" id="3.30.420.130">
    <property type="entry name" value="Dinitrogenase iron-molybdenum cofactor biosynthesis domain"/>
    <property type="match status" value="1"/>
</dbReference>
<dbReference type="PANTHER" id="PTHR33937">
    <property type="entry name" value="IRON-MOLYBDENUM PROTEIN-RELATED-RELATED"/>
    <property type="match status" value="1"/>
</dbReference>
<reference evidence="2" key="2">
    <citation type="journal article" date="2014" name="ISME J.">
        <title>Microbial stratification in low pH oxic and suboxic macroscopic growths along an acid mine drainage.</title>
        <authorList>
            <person name="Mendez-Garcia C."/>
            <person name="Mesa V."/>
            <person name="Sprenger R.R."/>
            <person name="Richter M."/>
            <person name="Diez M.S."/>
            <person name="Solano J."/>
            <person name="Bargiela R."/>
            <person name="Golyshina O.V."/>
            <person name="Manteca A."/>
            <person name="Ramos J.L."/>
            <person name="Gallego J.R."/>
            <person name="Llorente I."/>
            <person name="Martins Dos Santos V.A."/>
            <person name="Jensen O.N."/>
            <person name="Pelaez A.I."/>
            <person name="Sanchez J."/>
            <person name="Ferrer M."/>
        </authorList>
    </citation>
    <scope>NUCLEOTIDE SEQUENCE</scope>
</reference>
<organism evidence="2">
    <name type="scientific">mine drainage metagenome</name>
    <dbReference type="NCBI Taxonomy" id="410659"/>
    <lineage>
        <taxon>unclassified sequences</taxon>
        <taxon>metagenomes</taxon>
        <taxon>ecological metagenomes</taxon>
    </lineage>
</organism>
<accession>T0ZW08</accession>
<dbReference type="AlphaFoldDB" id="T0ZW08"/>
<dbReference type="InterPro" id="IPR036105">
    <property type="entry name" value="DiNase_FeMo-co_biosyn_sf"/>
</dbReference>
<dbReference type="SUPFAM" id="SSF53146">
    <property type="entry name" value="Nitrogenase accessory factor-like"/>
    <property type="match status" value="1"/>
</dbReference>
<dbReference type="InterPro" id="IPR003731">
    <property type="entry name" value="Di-Nase_FeMo-co_biosynth"/>
</dbReference>
<proteinExistence type="predicted"/>
<name>T0ZW08_9ZZZZ</name>
<feature type="domain" description="Dinitrogenase iron-molybdenum cofactor biosynthesis" evidence="1">
    <location>
        <begin position="72"/>
        <end position="166"/>
    </location>
</feature>
<evidence type="ECO:0000313" key="2">
    <source>
        <dbReference type="EMBL" id="EQD48728.1"/>
    </source>
</evidence>
<reference evidence="2" key="1">
    <citation type="submission" date="2013-08" db="EMBL/GenBank/DDBJ databases">
        <authorList>
            <person name="Mendez C."/>
            <person name="Richter M."/>
            <person name="Ferrer M."/>
            <person name="Sanchez J."/>
        </authorList>
    </citation>
    <scope>NUCLEOTIDE SEQUENCE</scope>
</reference>
<protein>
    <submittedName>
        <fullName evidence="2">Nitrogenase cofactor biosynthesis protein NifB</fullName>
    </submittedName>
</protein>
<dbReference type="EMBL" id="AUZX01010227">
    <property type="protein sequence ID" value="EQD48728.1"/>
    <property type="molecule type" value="Genomic_DNA"/>
</dbReference>
<dbReference type="PANTHER" id="PTHR33937:SF2">
    <property type="entry name" value="DINITROGENASE IRON-MOLYBDENUM COFACTOR BIOSYNTHESIS DOMAIN-CONTAINING PROTEIN"/>
    <property type="match status" value="1"/>
</dbReference>
<dbReference type="InterPro" id="IPR051840">
    <property type="entry name" value="NifX/NifY_domain"/>
</dbReference>
<comment type="caution">
    <text evidence="2">The sequence shown here is derived from an EMBL/GenBank/DDBJ whole genome shotgun (WGS) entry which is preliminary data.</text>
</comment>
<evidence type="ECO:0000259" key="1">
    <source>
        <dbReference type="Pfam" id="PF02579"/>
    </source>
</evidence>
<dbReference type="InterPro" id="IPR034165">
    <property type="entry name" value="NifB_C"/>
</dbReference>
<dbReference type="Pfam" id="PF02579">
    <property type="entry name" value="Nitro_FeMo-Co"/>
    <property type="match status" value="1"/>
</dbReference>